<gene>
    <name evidence="2" type="ORF">JMJ77_001093</name>
</gene>
<evidence type="ECO:0000313" key="2">
    <source>
        <dbReference type="EMBL" id="KAG7054017.1"/>
    </source>
</evidence>
<sequence>RNRDLDISLKLPVKTSNLKKGLKNPLTRVAIASIISRRNPFPRVRQLPLAEKAPYFAVYLAQRAIPLGSETHNGKKVATWSQGFGPLGNLEGKNHHQSREKPDTSFP</sequence>
<proteinExistence type="predicted"/>
<evidence type="ECO:0000256" key="1">
    <source>
        <dbReference type="SAM" id="MobiDB-lite"/>
    </source>
</evidence>
<reference evidence="2" key="1">
    <citation type="submission" date="2021-05" db="EMBL/GenBank/DDBJ databases">
        <title>Comparative genomics of three Colletotrichum scovillei strains and genetic complementation revealed genes involved fungal growth and virulence on chili pepper.</title>
        <authorList>
            <person name="Hsieh D.-K."/>
            <person name="Chuang S.-C."/>
            <person name="Chen C.-Y."/>
            <person name="Chao Y.-T."/>
            <person name="Lu M.-Y.J."/>
            <person name="Lee M.-H."/>
            <person name="Shih M.-C."/>
        </authorList>
    </citation>
    <scope>NUCLEOTIDE SEQUENCE</scope>
    <source>
        <strain evidence="2">Coll-153</strain>
    </source>
</reference>
<comment type="caution">
    <text evidence="2">The sequence shown here is derived from an EMBL/GenBank/DDBJ whole genome shotgun (WGS) entry which is preliminary data.</text>
</comment>
<feature type="non-terminal residue" evidence="2">
    <location>
        <position position="107"/>
    </location>
</feature>
<keyword evidence="3" id="KW-1185">Reference proteome</keyword>
<protein>
    <submittedName>
        <fullName evidence="2">Uncharacterized protein</fullName>
    </submittedName>
</protein>
<feature type="compositionally biased region" description="Basic and acidic residues" evidence="1">
    <location>
        <begin position="92"/>
        <end position="107"/>
    </location>
</feature>
<dbReference type="EMBL" id="JAESDN010000003">
    <property type="protein sequence ID" value="KAG7054017.1"/>
    <property type="molecule type" value="Genomic_DNA"/>
</dbReference>
<feature type="non-terminal residue" evidence="2">
    <location>
        <position position="1"/>
    </location>
</feature>
<dbReference type="AlphaFoldDB" id="A0A9P7RAL8"/>
<evidence type="ECO:0000313" key="3">
    <source>
        <dbReference type="Proteomes" id="UP000699042"/>
    </source>
</evidence>
<dbReference type="Proteomes" id="UP000699042">
    <property type="component" value="Unassembled WGS sequence"/>
</dbReference>
<name>A0A9P7RAL8_9PEZI</name>
<feature type="region of interest" description="Disordered" evidence="1">
    <location>
        <begin position="78"/>
        <end position="107"/>
    </location>
</feature>
<accession>A0A9P7RAL8</accession>
<organism evidence="2 3">
    <name type="scientific">Colletotrichum scovillei</name>
    <dbReference type="NCBI Taxonomy" id="1209932"/>
    <lineage>
        <taxon>Eukaryota</taxon>
        <taxon>Fungi</taxon>
        <taxon>Dikarya</taxon>
        <taxon>Ascomycota</taxon>
        <taxon>Pezizomycotina</taxon>
        <taxon>Sordariomycetes</taxon>
        <taxon>Hypocreomycetidae</taxon>
        <taxon>Glomerellales</taxon>
        <taxon>Glomerellaceae</taxon>
        <taxon>Colletotrichum</taxon>
        <taxon>Colletotrichum acutatum species complex</taxon>
    </lineage>
</organism>